<name>A0A0F6A861_9GAMM</name>
<gene>
    <name evidence="2" type="ORF">N479_22135</name>
</gene>
<feature type="chain" id="PRO_5002499467" evidence="1">
    <location>
        <begin position="19"/>
        <end position="112"/>
    </location>
</feature>
<dbReference type="EMBL" id="AUXW01000184">
    <property type="protein sequence ID" value="KKE81599.1"/>
    <property type="molecule type" value="Genomic_DNA"/>
</dbReference>
<reference evidence="2 3" key="1">
    <citation type="journal article" date="2015" name="BMC Genomics">
        <title>Genome mining reveals unlocked bioactive potential of marine Gram-negative bacteria.</title>
        <authorList>
            <person name="Machado H."/>
            <person name="Sonnenschein E.C."/>
            <person name="Melchiorsen J."/>
            <person name="Gram L."/>
        </authorList>
    </citation>
    <scope>NUCLEOTIDE SEQUENCE [LARGE SCALE GENOMIC DNA]</scope>
    <source>
        <strain evidence="2 3">S4054</strain>
    </source>
</reference>
<dbReference type="Proteomes" id="UP000033434">
    <property type="component" value="Unassembled WGS sequence"/>
</dbReference>
<evidence type="ECO:0000256" key="1">
    <source>
        <dbReference type="SAM" id="SignalP"/>
    </source>
</evidence>
<sequence length="112" mass="12065">MKFLFGLVLLASSLPALAAFNKCTGVYVGRIVINNQLGLDKVVLMESPESTSGSSWVNFAGWDKDAKKEALSVLMAAKVSRHRVDVATTAGDRCSIGTPNRTFYEVILSTNP</sequence>
<organism evidence="2 3">
    <name type="scientific">Pseudoalteromonas luteoviolacea S4054</name>
    <dbReference type="NCBI Taxonomy" id="1129367"/>
    <lineage>
        <taxon>Bacteria</taxon>
        <taxon>Pseudomonadati</taxon>
        <taxon>Pseudomonadota</taxon>
        <taxon>Gammaproteobacteria</taxon>
        <taxon>Alteromonadales</taxon>
        <taxon>Pseudoalteromonadaceae</taxon>
        <taxon>Pseudoalteromonas</taxon>
    </lineage>
</organism>
<dbReference type="PATRIC" id="fig|1129367.4.peg.4602"/>
<proteinExistence type="predicted"/>
<comment type="caution">
    <text evidence="2">The sequence shown here is derived from an EMBL/GenBank/DDBJ whole genome shotgun (WGS) entry which is preliminary data.</text>
</comment>
<accession>A0A0F6A861</accession>
<keyword evidence="1" id="KW-0732">Signal</keyword>
<evidence type="ECO:0000313" key="2">
    <source>
        <dbReference type="EMBL" id="KKE81599.1"/>
    </source>
</evidence>
<feature type="signal peptide" evidence="1">
    <location>
        <begin position="1"/>
        <end position="18"/>
    </location>
</feature>
<dbReference type="RefSeq" id="WP_046357944.1">
    <property type="nucleotide sequence ID" value="NZ_AUXW01000184.1"/>
</dbReference>
<evidence type="ECO:0000313" key="3">
    <source>
        <dbReference type="Proteomes" id="UP000033434"/>
    </source>
</evidence>
<protein>
    <submittedName>
        <fullName evidence="2">Uncharacterized protein</fullName>
    </submittedName>
</protein>
<dbReference type="AlphaFoldDB" id="A0A0F6A861"/>